<dbReference type="Pfam" id="PF04230">
    <property type="entry name" value="PS_pyruv_trans"/>
    <property type="match status" value="1"/>
</dbReference>
<dbReference type="InterPro" id="IPR007345">
    <property type="entry name" value="Polysacch_pyruvyl_Trfase"/>
</dbReference>
<evidence type="ECO:0000259" key="1">
    <source>
        <dbReference type="Pfam" id="PF04230"/>
    </source>
</evidence>
<organism evidence="2 3">
    <name type="scientific">Terrisporobacter hibernicus</name>
    <dbReference type="NCBI Taxonomy" id="2813371"/>
    <lineage>
        <taxon>Bacteria</taxon>
        <taxon>Bacillati</taxon>
        <taxon>Bacillota</taxon>
        <taxon>Clostridia</taxon>
        <taxon>Peptostreptococcales</taxon>
        <taxon>Peptostreptococcaceae</taxon>
        <taxon>Terrisporobacter</taxon>
    </lineage>
</organism>
<dbReference type="Proteomes" id="UP001198983">
    <property type="component" value="Chromosome"/>
</dbReference>
<dbReference type="RefSeq" id="WP_228416778.1">
    <property type="nucleotide sequence ID" value="NZ_CP081135.1"/>
</dbReference>
<feature type="domain" description="Polysaccharide pyruvyl transferase" evidence="1">
    <location>
        <begin position="13"/>
        <end position="301"/>
    </location>
</feature>
<keyword evidence="2" id="KW-0808">Transferase</keyword>
<keyword evidence="3" id="KW-1185">Reference proteome</keyword>
<name>A0AAX2ZHF2_9FIRM</name>
<reference evidence="2 3" key="1">
    <citation type="journal article" date="2023" name="Int. J. Syst. Evol. Microbiol.">
        <title>Terrisporobacter hibernicus sp. nov., isolated from bovine faeces in Northern Ireland.</title>
        <authorList>
            <person name="Mitchell M."/>
            <person name="Nguyen S.V."/>
            <person name="Connor M."/>
            <person name="Fairley D.J."/>
            <person name="Donoghue O."/>
            <person name="Marshall H."/>
            <person name="Koolman L."/>
            <person name="McMullan G."/>
            <person name="Schaffer K.E."/>
            <person name="McGrath J.W."/>
            <person name="Fanning S."/>
        </authorList>
    </citation>
    <scope>NUCLEOTIDE SEQUENCE [LARGE SCALE GENOMIC DNA]</scope>
    <source>
        <strain evidence="2 3">MCA3</strain>
    </source>
</reference>
<proteinExistence type="predicted"/>
<dbReference type="KEGG" id="tem:JW646_04705"/>
<gene>
    <name evidence="2" type="ORF">JW646_04705</name>
</gene>
<evidence type="ECO:0000313" key="2">
    <source>
        <dbReference type="EMBL" id="UEL48758.1"/>
    </source>
</evidence>
<protein>
    <submittedName>
        <fullName evidence="2">Polysaccharide pyruvyl transferase family protein</fullName>
    </submittedName>
</protein>
<dbReference type="GO" id="GO:0016740">
    <property type="term" value="F:transferase activity"/>
    <property type="evidence" value="ECO:0007669"/>
    <property type="project" value="UniProtKB-KW"/>
</dbReference>
<evidence type="ECO:0000313" key="3">
    <source>
        <dbReference type="Proteomes" id="UP001198983"/>
    </source>
</evidence>
<sequence>MRICTLTCHDVYNHGASIQAYALMKYLKNIGHEVEIIDYKPDYLSQHYDIWGISNPKWKKNILTKVIYITLKMPGRLISLKRKKAFDKFREKNLIITQKRYTSNEELKKDLPQADVYICGSDQIWNSLHRNGKDPAFYLDFVPDNKIKVAYAASFATDTIDDKYKPMVKKKVLKLDGVGIREKSGVEIVKGLGIDKAINVVDPVFLLDKEEWNKIGNETFNDNYILVYDFDKSSLVEKIATEIAREKGLKIYTINEDKPKYANRHFNLSGPNTFVSLVKNAEFVISNSFHAVVFSVIYNKNIAIVNRTENINTRMKDLLDDLKLKNRLVNENYKIEQILKDIDYTESNKILNQKIDFSKQYIDNILSAKNTI</sequence>
<dbReference type="EMBL" id="CP081135">
    <property type="protein sequence ID" value="UEL48758.1"/>
    <property type="molecule type" value="Genomic_DNA"/>
</dbReference>
<dbReference type="AlphaFoldDB" id="A0AAX2ZHF2"/>
<accession>A0AAX2ZHF2</accession>